<evidence type="ECO:0000259" key="6">
    <source>
        <dbReference type="PROSITE" id="PS50280"/>
    </source>
</evidence>
<feature type="region of interest" description="Disordered" evidence="5">
    <location>
        <begin position="522"/>
        <end position="749"/>
    </location>
</feature>
<dbReference type="Gene3D" id="2.170.270.10">
    <property type="entry name" value="SET domain"/>
    <property type="match status" value="1"/>
</dbReference>
<dbReference type="InterPro" id="IPR046341">
    <property type="entry name" value="SET_dom_sf"/>
</dbReference>
<feature type="domain" description="SET" evidence="6">
    <location>
        <begin position="286"/>
        <end position="423"/>
    </location>
</feature>
<dbReference type="SUPFAM" id="SSF82199">
    <property type="entry name" value="SET domain"/>
    <property type="match status" value="1"/>
</dbReference>
<dbReference type="GO" id="GO:0034967">
    <property type="term" value="C:Set3 complex"/>
    <property type="evidence" value="ECO:0007669"/>
    <property type="project" value="TreeGrafter"/>
</dbReference>
<dbReference type="InterPro" id="IPR001965">
    <property type="entry name" value="Znf_PHD"/>
</dbReference>
<name>A0A2C5X8X5_9PEZI</name>
<feature type="compositionally biased region" description="Polar residues" evidence="5">
    <location>
        <begin position="823"/>
        <end position="836"/>
    </location>
</feature>
<keyword evidence="7" id="KW-0489">Methyltransferase</keyword>
<dbReference type="PROSITE" id="PS50280">
    <property type="entry name" value="SET"/>
    <property type="match status" value="1"/>
</dbReference>
<feature type="compositionally biased region" description="Polar residues" evidence="5">
    <location>
        <begin position="694"/>
        <end position="713"/>
    </location>
</feature>
<dbReference type="Pfam" id="PF00628">
    <property type="entry name" value="PHD"/>
    <property type="match status" value="1"/>
</dbReference>
<dbReference type="SUPFAM" id="SSF57903">
    <property type="entry name" value="FYVE/PHD zinc finger"/>
    <property type="match status" value="1"/>
</dbReference>
<evidence type="ECO:0000256" key="5">
    <source>
        <dbReference type="SAM" id="MobiDB-lite"/>
    </source>
</evidence>
<dbReference type="Proteomes" id="UP000222788">
    <property type="component" value="Unassembled WGS sequence"/>
</dbReference>
<sequence length="979" mass="106801">MIEKHASLSTQPPVHHNHPIASTWATPSKPLVKTEPESIEDEPYTIKCICNVSEDDGNTIYCENCETWQHIDCFYPDNREEALNENFAHSCEDCKPRILDHERAVERMKKFRAGILEEDEEESARHGKKTKRQMSKTSKKKPKPGDILLANGSNTSSGSDVSKPSGTAAAVDSHFNNHQTHHHNHKKSKSSHKISSQQPPSTHFDKHSPSYAKLPSPASTPPDLPADFELHNYSSGLLSLYESDLQVVQNNSFADIETSNTMTNWLMDPKTLLSQTHQHFKDVFQPSLASSISRNEDIYVGQMKSLTVGVTDLRIQYLATRAPIAKDSPIIELNGQVGLQISYCQAAHNNWGELCTPLPFVFFHPLLPLYIDTRKEGSDARYVRRSCKPNTTLETYLSGTQYHFWLVSDRYIGADEQITLPWDFRLPKEVLSRVLTLLGLNDDTSSRQQEPEMDAAEYQNHAAWLYRVLTEYGGCACDLGDNCAFKRFHRNFLAKTMQRSSINPSSTLQVITNAATSSATAASASTLATNSVPPKKKAARKSKSHVVSPTSIVPLADSRASSEARLDDPITITTTADSDIRSTPAPGVRSKASSRERSPTRPIASFDQTGILTEPTDRDKRKVAMLEDTFRRMEQQPPKKKKRVTSDGSQNSAISKASKARSEKSSSNVTYSDAGTMSGKSPSPASAAFPAPSRHSTSRQNSVVPHSRQTSLAPSLVAIQPTTSYTDASTQTDPNEDDFFAPPPPPSRPIRRVVSLAQRLLNARKSQLAETARRASFSGGSVGMLSTTSSINTNSTRQKRLSEASNLAISEDHLTIDEPNQPPSISESAVSNTDAQENAVAKRPVDLRVQFPPPLLTGPNTLGVPSTTTTMPLSATSLVQSPFTSSLQNPFGGAVSPVNPSPVKKKLSLSDYTKSRANKSAAAAASHKTISASKLAPADEAIGEEAIMSHREEGSSLSNTGVVSVMSSTTAVSSVPENT</sequence>
<evidence type="ECO:0000256" key="1">
    <source>
        <dbReference type="ARBA" id="ARBA00022723"/>
    </source>
</evidence>
<dbReference type="InterPro" id="IPR013083">
    <property type="entry name" value="Znf_RING/FYVE/PHD"/>
</dbReference>
<proteinExistence type="predicted"/>
<feature type="compositionally biased region" description="Low complexity" evidence="5">
    <location>
        <begin position="522"/>
        <end position="533"/>
    </location>
</feature>
<dbReference type="GO" id="GO:0008270">
    <property type="term" value="F:zinc ion binding"/>
    <property type="evidence" value="ECO:0007669"/>
    <property type="project" value="UniProtKB-KW"/>
</dbReference>
<dbReference type="GO" id="GO:0006355">
    <property type="term" value="P:regulation of DNA-templated transcription"/>
    <property type="evidence" value="ECO:0007669"/>
    <property type="project" value="TreeGrafter"/>
</dbReference>
<dbReference type="InterPro" id="IPR011011">
    <property type="entry name" value="Znf_FYVE_PHD"/>
</dbReference>
<dbReference type="STRING" id="1035309.A0A2C5X8X5"/>
<dbReference type="InterPro" id="IPR001214">
    <property type="entry name" value="SET_dom"/>
</dbReference>
<keyword evidence="3" id="KW-0862">Zinc</keyword>
<feature type="compositionally biased region" description="Basic residues" evidence="5">
    <location>
        <begin position="179"/>
        <end position="192"/>
    </location>
</feature>
<keyword evidence="4" id="KW-0156">Chromatin regulator</keyword>
<dbReference type="OrthoDB" id="1928087at2759"/>
<dbReference type="InterPro" id="IPR019787">
    <property type="entry name" value="Znf_PHD-finger"/>
</dbReference>
<keyword evidence="1" id="KW-0479">Metal-binding</keyword>
<dbReference type="GO" id="GO:0006325">
    <property type="term" value="P:chromatin organization"/>
    <property type="evidence" value="ECO:0007669"/>
    <property type="project" value="UniProtKB-KW"/>
</dbReference>
<keyword evidence="8" id="KW-1185">Reference proteome</keyword>
<feature type="region of interest" description="Disordered" evidence="5">
    <location>
        <begin position="814"/>
        <end position="843"/>
    </location>
</feature>
<dbReference type="SMART" id="SM00249">
    <property type="entry name" value="PHD"/>
    <property type="match status" value="1"/>
</dbReference>
<protein>
    <submittedName>
        <fullName evidence="7">Histone-lysine N-methyltransferase 2E</fullName>
    </submittedName>
</protein>
<feature type="compositionally biased region" description="Basic and acidic residues" evidence="5">
    <location>
        <begin position="615"/>
        <end position="634"/>
    </location>
</feature>
<comment type="caution">
    <text evidence="7">The sequence shown here is derived from an EMBL/GenBank/DDBJ whole genome shotgun (WGS) entry which is preliminary data.</text>
</comment>
<feature type="region of interest" description="Disordered" evidence="5">
    <location>
        <begin position="1"/>
        <end position="29"/>
    </location>
</feature>
<feature type="region of interest" description="Disordered" evidence="5">
    <location>
        <begin position="118"/>
        <end position="226"/>
    </location>
</feature>
<dbReference type="EMBL" id="APWK03000034">
    <property type="protein sequence ID" value="PHH53940.1"/>
    <property type="molecule type" value="Genomic_DNA"/>
</dbReference>
<organism evidence="7 8">
    <name type="scientific">Ceratocystis fimbriata CBS 114723</name>
    <dbReference type="NCBI Taxonomy" id="1035309"/>
    <lineage>
        <taxon>Eukaryota</taxon>
        <taxon>Fungi</taxon>
        <taxon>Dikarya</taxon>
        <taxon>Ascomycota</taxon>
        <taxon>Pezizomycotina</taxon>
        <taxon>Sordariomycetes</taxon>
        <taxon>Hypocreomycetidae</taxon>
        <taxon>Microascales</taxon>
        <taxon>Ceratocystidaceae</taxon>
        <taxon>Ceratocystis</taxon>
    </lineage>
</organism>
<evidence type="ECO:0000256" key="4">
    <source>
        <dbReference type="ARBA" id="ARBA00022853"/>
    </source>
</evidence>
<feature type="compositionally biased region" description="Basic residues" evidence="5">
    <location>
        <begin position="126"/>
        <end position="142"/>
    </location>
</feature>
<feature type="compositionally biased region" description="Polar residues" evidence="5">
    <location>
        <begin position="151"/>
        <end position="165"/>
    </location>
</feature>
<keyword evidence="7" id="KW-0808">Transferase</keyword>
<keyword evidence="2" id="KW-0863">Zinc-finger</keyword>
<dbReference type="GO" id="GO:0032259">
    <property type="term" value="P:methylation"/>
    <property type="evidence" value="ECO:0007669"/>
    <property type="project" value="UniProtKB-KW"/>
</dbReference>
<dbReference type="Pfam" id="PF00856">
    <property type="entry name" value="SET"/>
    <property type="match status" value="1"/>
</dbReference>
<dbReference type="SMART" id="SM00317">
    <property type="entry name" value="SET"/>
    <property type="match status" value="1"/>
</dbReference>
<evidence type="ECO:0000313" key="8">
    <source>
        <dbReference type="Proteomes" id="UP000222788"/>
    </source>
</evidence>
<feature type="compositionally biased region" description="Polar residues" evidence="5">
    <location>
        <begin position="720"/>
        <end position="733"/>
    </location>
</feature>
<dbReference type="Gene3D" id="3.30.40.10">
    <property type="entry name" value="Zinc/RING finger domain, C3HC4 (zinc finger)"/>
    <property type="match status" value="1"/>
</dbReference>
<dbReference type="PANTHER" id="PTHR46462:SF3">
    <property type="entry name" value="UPSET, ISOFORM A"/>
    <property type="match status" value="1"/>
</dbReference>
<evidence type="ECO:0000313" key="7">
    <source>
        <dbReference type="EMBL" id="PHH53940.1"/>
    </source>
</evidence>
<evidence type="ECO:0000256" key="2">
    <source>
        <dbReference type="ARBA" id="ARBA00022771"/>
    </source>
</evidence>
<dbReference type="PANTHER" id="PTHR46462">
    <property type="entry name" value="UPSET, ISOFORM A"/>
    <property type="match status" value="1"/>
</dbReference>
<feature type="compositionally biased region" description="Low complexity" evidence="5">
    <location>
        <begin position="681"/>
        <end position="693"/>
    </location>
</feature>
<dbReference type="AlphaFoldDB" id="A0A2C5X8X5"/>
<accession>A0A2C5X8X5</accession>
<feature type="compositionally biased region" description="Polar residues" evidence="5">
    <location>
        <begin position="668"/>
        <end position="680"/>
    </location>
</feature>
<gene>
    <name evidence="7" type="primary">Kmt2e</name>
    <name evidence="7" type="ORF">CFIMG_002816RA</name>
</gene>
<evidence type="ECO:0000256" key="3">
    <source>
        <dbReference type="ARBA" id="ARBA00022833"/>
    </source>
</evidence>
<reference evidence="7 8" key="1">
    <citation type="journal article" date="2013" name="Fungal Biol.">
        <title>Analysis of microsatellite markers in the genome of the plant pathogen Ceratocystis fimbriata.</title>
        <authorList>
            <person name="Simpson M.C."/>
            <person name="Wilken P.M."/>
            <person name="Coetzee M.P."/>
            <person name="Wingfield M.J."/>
            <person name="Wingfield B.D."/>
        </authorList>
    </citation>
    <scope>NUCLEOTIDE SEQUENCE [LARGE SCALE GENOMIC DNA]</scope>
    <source>
        <strain evidence="7 8">CBS 114723</strain>
    </source>
</reference>
<dbReference type="GO" id="GO:0008168">
    <property type="term" value="F:methyltransferase activity"/>
    <property type="evidence" value="ECO:0007669"/>
    <property type="project" value="UniProtKB-KW"/>
</dbReference>
<reference evidence="7 8" key="2">
    <citation type="journal article" date="2013" name="IMA Fungus">
        <title>IMA Genome-F 1: Ceratocystis fimbriata: Draft nuclear genome sequence for the plant pathogen, Ceratocystis fimbriata.</title>
        <authorList>
            <person name="Wilken P.M."/>
            <person name="Steenkamp E.T."/>
            <person name="Wingfield M.J."/>
            <person name="de Beer Z.W."/>
            <person name="Wingfield B.D."/>
        </authorList>
    </citation>
    <scope>NUCLEOTIDE SEQUENCE [LARGE SCALE GENOMIC DNA]</scope>
    <source>
        <strain evidence="7 8">CBS 114723</strain>
    </source>
</reference>
<dbReference type="GO" id="GO:0070210">
    <property type="term" value="C:Rpd3L-Expanded complex"/>
    <property type="evidence" value="ECO:0007669"/>
    <property type="project" value="TreeGrafter"/>
</dbReference>
<feature type="compositionally biased region" description="Basic residues" evidence="5">
    <location>
        <begin position="534"/>
        <end position="544"/>
    </location>
</feature>